<evidence type="ECO:0000256" key="6">
    <source>
        <dbReference type="ARBA" id="ARBA00023077"/>
    </source>
</evidence>
<dbReference type="PROSITE" id="PS52016">
    <property type="entry name" value="TONB_DEPENDENT_REC_3"/>
    <property type="match status" value="1"/>
</dbReference>
<evidence type="ECO:0000313" key="16">
    <source>
        <dbReference type="EMBL" id="GLR66542.1"/>
    </source>
</evidence>
<evidence type="ECO:0000259" key="15">
    <source>
        <dbReference type="Pfam" id="PF07715"/>
    </source>
</evidence>
<evidence type="ECO:0000256" key="1">
    <source>
        <dbReference type="ARBA" id="ARBA00004571"/>
    </source>
</evidence>
<gene>
    <name evidence="16" type="ORF">GCM10010909_12220</name>
</gene>
<comment type="subcellular location">
    <subcellularLocation>
        <location evidence="1 10">Cell outer membrane</location>
        <topology evidence="1 10">Multi-pass membrane protein</topology>
    </subcellularLocation>
</comment>
<dbReference type="PANTHER" id="PTHR30069">
    <property type="entry name" value="TONB-DEPENDENT OUTER MEMBRANE RECEPTOR"/>
    <property type="match status" value="1"/>
</dbReference>
<name>A0ABQ6A4E5_9PROT</name>
<accession>A0ABQ6A4E5</accession>
<keyword evidence="2 10" id="KW-0813">Transport</keyword>
<evidence type="ECO:0000259" key="14">
    <source>
        <dbReference type="Pfam" id="PF00593"/>
    </source>
</evidence>
<keyword evidence="8" id="KW-0675">Receptor</keyword>
<dbReference type="Pfam" id="PF07715">
    <property type="entry name" value="Plug"/>
    <property type="match status" value="1"/>
</dbReference>
<feature type="domain" description="TonB-dependent receptor plug" evidence="15">
    <location>
        <begin position="61"/>
        <end position="169"/>
    </location>
</feature>
<feature type="region of interest" description="Disordered" evidence="12">
    <location>
        <begin position="43"/>
        <end position="64"/>
    </location>
</feature>
<comment type="similarity">
    <text evidence="10 11">Belongs to the TonB-dependent receptor family.</text>
</comment>
<reference evidence="17" key="1">
    <citation type="journal article" date="2019" name="Int. J. Syst. Evol. Microbiol.">
        <title>The Global Catalogue of Microorganisms (GCM) 10K type strain sequencing project: providing services to taxonomists for standard genome sequencing and annotation.</title>
        <authorList>
            <consortium name="The Broad Institute Genomics Platform"/>
            <consortium name="The Broad Institute Genome Sequencing Center for Infectious Disease"/>
            <person name="Wu L."/>
            <person name="Ma J."/>
        </authorList>
    </citation>
    <scope>NUCLEOTIDE SEQUENCE [LARGE SCALE GENOMIC DNA]</scope>
    <source>
        <strain evidence="17">NBRC 112502</strain>
    </source>
</reference>
<feature type="domain" description="TonB-dependent receptor-like beta-barrel" evidence="14">
    <location>
        <begin position="246"/>
        <end position="712"/>
    </location>
</feature>
<dbReference type="InterPro" id="IPR036942">
    <property type="entry name" value="Beta-barrel_TonB_sf"/>
</dbReference>
<feature type="chain" id="PRO_5046343000" description="TonB-dependent receptor" evidence="13">
    <location>
        <begin position="18"/>
        <end position="750"/>
    </location>
</feature>
<keyword evidence="6 11" id="KW-0798">TonB box</keyword>
<dbReference type="SUPFAM" id="SSF56935">
    <property type="entry name" value="Porins"/>
    <property type="match status" value="1"/>
</dbReference>
<evidence type="ECO:0000256" key="13">
    <source>
        <dbReference type="SAM" id="SignalP"/>
    </source>
</evidence>
<dbReference type="Gene3D" id="2.40.170.20">
    <property type="entry name" value="TonB-dependent receptor, beta-barrel domain"/>
    <property type="match status" value="1"/>
</dbReference>
<dbReference type="Proteomes" id="UP001156641">
    <property type="component" value="Unassembled WGS sequence"/>
</dbReference>
<proteinExistence type="inferred from homology"/>
<organism evidence="16 17">
    <name type="scientific">Acidocella aquatica</name>
    <dbReference type="NCBI Taxonomy" id="1922313"/>
    <lineage>
        <taxon>Bacteria</taxon>
        <taxon>Pseudomonadati</taxon>
        <taxon>Pseudomonadota</taxon>
        <taxon>Alphaproteobacteria</taxon>
        <taxon>Acetobacterales</taxon>
        <taxon>Acidocellaceae</taxon>
        <taxon>Acidocella</taxon>
    </lineage>
</organism>
<evidence type="ECO:0000256" key="7">
    <source>
        <dbReference type="ARBA" id="ARBA00023136"/>
    </source>
</evidence>
<keyword evidence="4 10" id="KW-0812">Transmembrane</keyword>
<dbReference type="Pfam" id="PF00593">
    <property type="entry name" value="TonB_dep_Rec_b-barrel"/>
    <property type="match status" value="1"/>
</dbReference>
<evidence type="ECO:0000256" key="4">
    <source>
        <dbReference type="ARBA" id="ARBA00022692"/>
    </source>
</evidence>
<keyword evidence="17" id="KW-1185">Reference proteome</keyword>
<dbReference type="InterPro" id="IPR000531">
    <property type="entry name" value="Beta-barrel_TonB"/>
</dbReference>
<evidence type="ECO:0000313" key="17">
    <source>
        <dbReference type="Proteomes" id="UP001156641"/>
    </source>
</evidence>
<keyword evidence="5 13" id="KW-0732">Signal</keyword>
<keyword evidence="9 10" id="KW-0998">Cell outer membrane</keyword>
<evidence type="ECO:0000256" key="3">
    <source>
        <dbReference type="ARBA" id="ARBA00022452"/>
    </source>
</evidence>
<evidence type="ECO:0000256" key="11">
    <source>
        <dbReference type="RuleBase" id="RU003357"/>
    </source>
</evidence>
<comment type="caution">
    <text evidence="16">The sequence shown here is derived from an EMBL/GenBank/DDBJ whole genome shotgun (WGS) entry which is preliminary data.</text>
</comment>
<evidence type="ECO:0000256" key="5">
    <source>
        <dbReference type="ARBA" id="ARBA00022729"/>
    </source>
</evidence>
<dbReference type="InterPro" id="IPR012910">
    <property type="entry name" value="Plug_dom"/>
</dbReference>
<evidence type="ECO:0000256" key="12">
    <source>
        <dbReference type="SAM" id="MobiDB-lite"/>
    </source>
</evidence>
<evidence type="ECO:0008006" key="18">
    <source>
        <dbReference type="Google" id="ProtNLM"/>
    </source>
</evidence>
<dbReference type="Gene3D" id="2.170.130.10">
    <property type="entry name" value="TonB-dependent receptor, plug domain"/>
    <property type="match status" value="1"/>
</dbReference>
<evidence type="ECO:0000256" key="2">
    <source>
        <dbReference type="ARBA" id="ARBA00022448"/>
    </source>
</evidence>
<evidence type="ECO:0000256" key="8">
    <source>
        <dbReference type="ARBA" id="ARBA00023170"/>
    </source>
</evidence>
<dbReference type="InterPro" id="IPR037066">
    <property type="entry name" value="Plug_dom_sf"/>
</dbReference>
<evidence type="ECO:0000256" key="10">
    <source>
        <dbReference type="PROSITE-ProRule" id="PRU01360"/>
    </source>
</evidence>
<dbReference type="PANTHER" id="PTHR30069:SF29">
    <property type="entry name" value="HEMOGLOBIN AND HEMOGLOBIN-HAPTOGLOBIN-BINDING PROTEIN 1-RELATED"/>
    <property type="match status" value="1"/>
</dbReference>
<sequence length="750" mass="80721">MAFALAGLALATATAHAQTSTAPVNLDLGAVLATGTADTALLASTPGTAPNEAPSLTPLHSTQPTSVVSKKTIENQLIGTQSFADIAKLTPSVSAISPNGPGLQEANGPTIRGFSDGQYNVTFDGIPFGDSNDFTHHSTSFFTASQIGQTIVDRGPGTAETVGDATFGGTISLRTIDPAATRTFTPYGEWGSYDTNLGGIRYDTGSIQSANGTAAVVDAEHIQSNGGLTFTGQERTNFFGKIVIPVGDNTTVTLMTDYQKLYQNFATGTTSDQIGYYGPSYSNSSDPTQQNYYKYNADHIVTDMNYIDVQSNFGDGWLYDGKIYTYGYYHHGLNGADANGQGLPGQPLPAGAVPNLVAYTPTGAAVTGVPGQQMKMDYRSVGTIQRLQKDFDWGDIKTGLWFDHQVNTRFQQEVILNSGNVPNYLANGTAPTIDRLQYNQLYTFQPYGQVDYKPIDGLTLTAGLKYAFFKRALKAPFNQTTQSPQGFEHNYDKMLPSFEAKYDVNPNLSVYGQAAEGFLAPNLNTFYTNQITFNSVKPENTVNLQAGFAYQGPHLAMGGDIYHIHFQNYINHTGSGTNKIFYNQGGVIYRGIEGDTTYSFDNGLSLFVNAGYNQAYQTSTNLNITQAPQFTSNFGAIYDKNGIYASVMDQWTGGEYSGTTGIGAYANSPAGGKSPGGWYNPYNVVNLAAGYTFNHLSPNLSQIKVKLNVNNITNQKQAIFDNGTDAAGQTWYYVLGGTSAFVSLSVPINF</sequence>
<keyword evidence="7 10" id="KW-0472">Membrane</keyword>
<dbReference type="EMBL" id="BSOS01000025">
    <property type="protein sequence ID" value="GLR66542.1"/>
    <property type="molecule type" value="Genomic_DNA"/>
</dbReference>
<feature type="signal peptide" evidence="13">
    <location>
        <begin position="1"/>
        <end position="17"/>
    </location>
</feature>
<dbReference type="InterPro" id="IPR039426">
    <property type="entry name" value="TonB-dep_rcpt-like"/>
</dbReference>
<keyword evidence="3 10" id="KW-1134">Transmembrane beta strand</keyword>
<evidence type="ECO:0000256" key="9">
    <source>
        <dbReference type="ARBA" id="ARBA00023237"/>
    </source>
</evidence>
<protein>
    <recommendedName>
        <fullName evidence="18">TonB-dependent receptor</fullName>
    </recommendedName>
</protein>